<dbReference type="CDD" id="cd02440">
    <property type="entry name" value="AdoMet_MTases"/>
    <property type="match status" value="1"/>
</dbReference>
<dbReference type="PANTHER" id="PTHR43591">
    <property type="entry name" value="METHYLTRANSFERASE"/>
    <property type="match status" value="1"/>
</dbReference>
<dbReference type="RefSeq" id="XP_007754681.1">
    <property type="nucleotide sequence ID" value="XM_007756491.1"/>
</dbReference>
<dbReference type="PANTHER" id="PTHR43591:SF105">
    <property type="entry name" value="METHYLTRANSFERASE DOMAIN-CONTAINING PROTEIN-RELATED"/>
    <property type="match status" value="1"/>
</dbReference>
<dbReference type="Proteomes" id="UP000019473">
    <property type="component" value="Unassembled WGS sequence"/>
</dbReference>
<dbReference type="VEuPathDB" id="FungiDB:A1O7_02460"/>
<organism evidence="1 2">
    <name type="scientific">Cladophialophora yegresii CBS 114405</name>
    <dbReference type="NCBI Taxonomy" id="1182544"/>
    <lineage>
        <taxon>Eukaryota</taxon>
        <taxon>Fungi</taxon>
        <taxon>Dikarya</taxon>
        <taxon>Ascomycota</taxon>
        <taxon>Pezizomycotina</taxon>
        <taxon>Eurotiomycetes</taxon>
        <taxon>Chaetothyriomycetidae</taxon>
        <taxon>Chaetothyriales</taxon>
        <taxon>Herpotrichiellaceae</taxon>
        <taxon>Cladophialophora</taxon>
    </lineage>
</organism>
<comment type="caution">
    <text evidence="1">The sequence shown here is derived from an EMBL/GenBank/DDBJ whole genome shotgun (WGS) entry which is preliminary data.</text>
</comment>
<dbReference type="OrthoDB" id="2013972at2759"/>
<dbReference type="HOGENOM" id="CLU_010595_0_2_1"/>
<dbReference type="Pfam" id="PF13489">
    <property type="entry name" value="Methyltransf_23"/>
    <property type="match status" value="1"/>
</dbReference>
<proteinExistence type="predicted"/>
<dbReference type="Gene3D" id="3.40.50.150">
    <property type="entry name" value="Vaccinia Virus protein VP39"/>
    <property type="match status" value="1"/>
</dbReference>
<evidence type="ECO:0000313" key="2">
    <source>
        <dbReference type="Proteomes" id="UP000019473"/>
    </source>
</evidence>
<name>W9W1S1_9EURO</name>
<dbReference type="SUPFAM" id="SSF53335">
    <property type="entry name" value="S-adenosyl-L-methionine-dependent methyltransferases"/>
    <property type="match status" value="1"/>
</dbReference>
<gene>
    <name evidence="1" type="ORF">A1O7_02460</name>
</gene>
<dbReference type="STRING" id="1182544.W9W1S1"/>
<dbReference type="GeneID" id="19177066"/>
<dbReference type="InterPro" id="IPR029063">
    <property type="entry name" value="SAM-dependent_MTases_sf"/>
</dbReference>
<dbReference type="eggNOG" id="KOG1269">
    <property type="taxonomic scope" value="Eukaryota"/>
</dbReference>
<dbReference type="AlphaFoldDB" id="W9W1S1"/>
<dbReference type="EMBL" id="AMGW01000002">
    <property type="protein sequence ID" value="EXJ62027.1"/>
    <property type="molecule type" value="Genomic_DNA"/>
</dbReference>
<dbReference type="GO" id="GO:0008168">
    <property type="term" value="F:methyltransferase activity"/>
    <property type="evidence" value="ECO:0007669"/>
    <property type="project" value="TreeGrafter"/>
</dbReference>
<reference evidence="1 2" key="1">
    <citation type="submission" date="2013-03" db="EMBL/GenBank/DDBJ databases">
        <title>The Genome Sequence of Cladophialophora yegresii CBS 114405.</title>
        <authorList>
            <consortium name="The Broad Institute Genomics Platform"/>
            <person name="Cuomo C."/>
            <person name="de Hoog S."/>
            <person name="Gorbushina A."/>
            <person name="Walker B."/>
            <person name="Young S.K."/>
            <person name="Zeng Q."/>
            <person name="Gargeya S."/>
            <person name="Fitzgerald M."/>
            <person name="Haas B."/>
            <person name="Abouelleil A."/>
            <person name="Allen A.W."/>
            <person name="Alvarado L."/>
            <person name="Arachchi H.M."/>
            <person name="Berlin A.M."/>
            <person name="Chapman S.B."/>
            <person name="Gainer-Dewar J."/>
            <person name="Goldberg J."/>
            <person name="Griggs A."/>
            <person name="Gujja S."/>
            <person name="Hansen M."/>
            <person name="Howarth C."/>
            <person name="Imamovic A."/>
            <person name="Ireland A."/>
            <person name="Larimer J."/>
            <person name="McCowan C."/>
            <person name="Murphy C."/>
            <person name="Pearson M."/>
            <person name="Poon T.W."/>
            <person name="Priest M."/>
            <person name="Roberts A."/>
            <person name="Saif S."/>
            <person name="Shea T."/>
            <person name="Sisk P."/>
            <person name="Sykes S."/>
            <person name="Wortman J."/>
            <person name="Nusbaum C."/>
            <person name="Birren B."/>
        </authorList>
    </citation>
    <scope>NUCLEOTIDE SEQUENCE [LARGE SCALE GENOMIC DNA]</scope>
    <source>
        <strain evidence="1 2">CBS 114405</strain>
    </source>
</reference>
<protein>
    <recommendedName>
        <fullName evidence="3">Methyltransferase</fullName>
    </recommendedName>
</protein>
<keyword evidence="2" id="KW-1185">Reference proteome</keyword>
<sequence>MEDLNLPGGIPVDTEYGGFEVLEEEDVADSAYSQASSIHNFRVEHGRRYHEYKEGHPFPYDEVSKENEASLHHVILLLLGDRYFLSPIDESRLRCIADVGTGSGFWAEGVAQRYPNAEVIGFDTIHHPLSVEPNCSFIVQDVTDDWVLDNPDMLFDLVHIRNLFVGVKDWKPVYQQCFEKMRSGGWIEQYEIEINAKTDDPNEPADSSMIMKLRHTAEDMARTTGRDFHISMKMKHLIEEAGFVDVQEQKVKLPLGPWASDPKLKDIGRFFERFYKTGLQGWLMHICTRFLGKKPEEVNAWCAQAFQEINSRQHRYYFLL</sequence>
<evidence type="ECO:0000313" key="1">
    <source>
        <dbReference type="EMBL" id="EXJ62027.1"/>
    </source>
</evidence>
<evidence type="ECO:0008006" key="3">
    <source>
        <dbReference type="Google" id="ProtNLM"/>
    </source>
</evidence>
<accession>W9W1S1</accession>